<reference evidence="1 2" key="1">
    <citation type="journal article" date="2013" name="Genome Announc.">
        <title>Draft Genome Sequence of Shewanella decolorationis S12, a Dye-Degrading Bacterium Isolated from a Wastewater Treatment Plant.</title>
        <authorList>
            <person name="Xu M."/>
            <person name="Fang Y."/>
            <person name="Liu J."/>
            <person name="Chen X."/>
            <person name="Sun G."/>
            <person name="Guo J."/>
            <person name="Hua Z."/>
            <person name="Tu Q."/>
            <person name="Wu L."/>
            <person name="Zhou J."/>
            <person name="Liu X."/>
        </authorList>
    </citation>
    <scope>NUCLEOTIDE SEQUENCE [LARGE SCALE GENOMIC DNA]</scope>
    <source>
        <strain evidence="1 2">S12</strain>
    </source>
</reference>
<organism evidence="1 2">
    <name type="scientific">Shewanella decolorationis S12</name>
    <dbReference type="NCBI Taxonomy" id="1353536"/>
    <lineage>
        <taxon>Bacteria</taxon>
        <taxon>Pseudomonadati</taxon>
        <taxon>Pseudomonadota</taxon>
        <taxon>Gammaproteobacteria</taxon>
        <taxon>Alteromonadales</taxon>
        <taxon>Shewanellaceae</taxon>
        <taxon>Shewanella</taxon>
    </lineage>
</organism>
<proteinExistence type="predicted"/>
<comment type="caution">
    <text evidence="1">The sequence shown here is derived from an EMBL/GenBank/DDBJ whole genome shotgun (WGS) entry which is preliminary data.</text>
</comment>
<dbReference type="EMBL" id="AXZL01000030">
    <property type="protein sequence ID" value="ESE43083.1"/>
    <property type="molecule type" value="Genomic_DNA"/>
</dbReference>
<evidence type="ECO:0000313" key="2">
    <source>
        <dbReference type="Proteomes" id="UP000017548"/>
    </source>
</evidence>
<keyword evidence="2" id="KW-1185">Reference proteome</keyword>
<dbReference type="Proteomes" id="UP000017548">
    <property type="component" value="Unassembled WGS sequence"/>
</dbReference>
<accession>A0ABP2Z8W7</accession>
<feature type="non-terminal residue" evidence="1">
    <location>
        <position position="1"/>
    </location>
</feature>
<name>A0ABP2Z8W7_9GAMM</name>
<protein>
    <submittedName>
        <fullName evidence="1">Uncharacterized protein</fullName>
    </submittedName>
</protein>
<evidence type="ECO:0000313" key="1">
    <source>
        <dbReference type="EMBL" id="ESE43083.1"/>
    </source>
</evidence>
<gene>
    <name evidence="1" type="ORF">SHD_0279</name>
</gene>
<sequence length="23" mass="2730">SEPVYLRSLDDNKQNISFKTMPF</sequence>